<proteinExistence type="inferred from homology"/>
<dbReference type="PROSITE" id="PS00166">
    <property type="entry name" value="ENOYL_COA_HYDRATASE"/>
    <property type="match status" value="1"/>
</dbReference>
<protein>
    <submittedName>
        <fullName evidence="3">Enoyl-CoA hydratase/isomerase family protein</fullName>
    </submittedName>
</protein>
<dbReference type="Pfam" id="PF00378">
    <property type="entry name" value="ECH_1"/>
    <property type="match status" value="1"/>
</dbReference>
<dbReference type="PANTHER" id="PTHR43802:SF1">
    <property type="entry name" value="IP11341P-RELATED"/>
    <property type="match status" value="1"/>
</dbReference>
<name>A0ABT4UXC4_9PSEU</name>
<dbReference type="Gene3D" id="3.90.226.10">
    <property type="entry name" value="2-enoyl-CoA Hydratase, Chain A, domain 1"/>
    <property type="match status" value="1"/>
</dbReference>
<keyword evidence="4" id="KW-1185">Reference proteome</keyword>
<dbReference type="EMBL" id="JAQGLA010000015">
    <property type="protein sequence ID" value="MDA3626347.1"/>
    <property type="molecule type" value="Genomic_DNA"/>
</dbReference>
<dbReference type="SUPFAM" id="SSF52096">
    <property type="entry name" value="ClpP/crotonase"/>
    <property type="match status" value="1"/>
</dbReference>
<dbReference type="RefSeq" id="WP_270948938.1">
    <property type="nucleotide sequence ID" value="NZ_JAQGLA010000015.1"/>
</dbReference>
<sequence>MSDERVISELSQGVLTIWLNNPDKLNALTYPMYDEIGRLVEQAAQDASCRAIVLRGKGRAFSAGFDLAHQVADSDVESKIDRLRSGSNRVRWAIWNSPKPVVAAVHGYCLAGAFELVLPADFTIAAESCELGEPEIQFGDGAAFLMVPWMMNHKQAKEVLLLGDRFDATEAHRIGLVSEVVADERFDERVHEVADRLRKLPSGALRVTKQGINRVYETAGMVAHMDSWVDTVVHLSSFEDEVTREFKRQVETNGPKRAAAWRAEYYQPTPRVPRSAQP</sequence>
<dbReference type="InterPro" id="IPR029045">
    <property type="entry name" value="ClpP/crotonase-like_dom_sf"/>
</dbReference>
<evidence type="ECO:0000256" key="2">
    <source>
        <dbReference type="RuleBase" id="RU003707"/>
    </source>
</evidence>
<accession>A0ABT4UXC4</accession>
<dbReference type="CDD" id="cd06558">
    <property type="entry name" value="crotonase-like"/>
    <property type="match status" value="1"/>
</dbReference>
<comment type="caution">
    <text evidence="3">The sequence shown here is derived from an EMBL/GenBank/DDBJ whole genome shotgun (WGS) entry which is preliminary data.</text>
</comment>
<organism evidence="3 4">
    <name type="scientific">Saccharopolyspora oryzae</name>
    <dbReference type="NCBI Taxonomy" id="2997343"/>
    <lineage>
        <taxon>Bacteria</taxon>
        <taxon>Bacillati</taxon>
        <taxon>Actinomycetota</taxon>
        <taxon>Actinomycetes</taxon>
        <taxon>Pseudonocardiales</taxon>
        <taxon>Pseudonocardiaceae</taxon>
        <taxon>Saccharopolyspora</taxon>
    </lineage>
</organism>
<dbReference type="Proteomes" id="UP001210380">
    <property type="component" value="Unassembled WGS sequence"/>
</dbReference>
<gene>
    <name evidence="3" type="ORF">OU415_12930</name>
</gene>
<comment type="similarity">
    <text evidence="1 2">Belongs to the enoyl-CoA hydratase/isomerase family.</text>
</comment>
<dbReference type="InterPro" id="IPR018376">
    <property type="entry name" value="Enoyl-CoA_hyd/isom_CS"/>
</dbReference>
<evidence type="ECO:0000256" key="1">
    <source>
        <dbReference type="ARBA" id="ARBA00005254"/>
    </source>
</evidence>
<evidence type="ECO:0000313" key="3">
    <source>
        <dbReference type="EMBL" id="MDA3626347.1"/>
    </source>
</evidence>
<dbReference type="PANTHER" id="PTHR43802">
    <property type="entry name" value="ENOYL-COA HYDRATASE"/>
    <property type="match status" value="1"/>
</dbReference>
<reference evidence="3 4" key="1">
    <citation type="submission" date="2022-11" db="EMBL/GenBank/DDBJ databases">
        <title>Draft genome sequence of Saccharopolyspora sp. WRP15-2 isolated from rhizosphere soils of wild rice in Thailand.</title>
        <authorList>
            <person name="Duangmal K."/>
            <person name="Kammanee S."/>
            <person name="Muangham S."/>
        </authorList>
    </citation>
    <scope>NUCLEOTIDE SEQUENCE [LARGE SCALE GENOMIC DNA]</scope>
    <source>
        <strain evidence="3 4">WRP15-2</strain>
    </source>
</reference>
<evidence type="ECO:0000313" key="4">
    <source>
        <dbReference type="Proteomes" id="UP001210380"/>
    </source>
</evidence>
<dbReference type="InterPro" id="IPR001753">
    <property type="entry name" value="Enoyl-CoA_hydra/iso"/>
</dbReference>